<feature type="non-terminal residue" evidence="2">
    <location>
        <position position="102"/>
    </location>
</feature>
<comment type="caution">
    <text evidence="2">The sequence shown here is derived from an EMBL/GenBank/DDBJ whole genome shotgun (WGS) entry which is preliminary data.</text>
</comment>
<evidence type="ECO:0000313" key="3">
    <source>
        <dbReference type="Proteomes" id="UP001497623"/>
    </source>
</evidence>
<keyword evidence="3" id="KW-1185">Reference proteome</keyword>
<feature type="compositionally biased region" description="Pro residues" evidence="1">
    <location>
        <begin position="1"/>
        <end position="13"/>
    </location>
</feature>
<feature type="compositionally biased region" description="Basic and acidic residues" evidence="1">
    <location>
        <begin position="14"/>
        <end position="24"/>
    </location>
</feature>
<dbReference type="Proteomes" id="UP001497623">
    <property type="component" value="Unassembled WGS sequence"/>
</dbReference>
<proteinExistence type="predicted"/>
<evidence type="ECO:0000256" key="1">
    <source>
        <dbReference type="SAM" id="MobiDB-lite"/>
    </source>
</evidence>
<feature type="compositionally biased region" description="Polar residues" evidence="1">
    <location>
        <begin position="62"/>
        <end position="74"/>
    </location>
</feature>
<gene>
    <name evidence="2" type="ORF">MNOR_LOCUS4900</name>
</gene>
<evidence type="ECO:0000313" key="2">
    <source>
        <dbReference type="EMBL" id="CAL4065586.1"/>
    </source>
</evidence>
<protein>
    <recommendedName>
        <fullName evidence="4">Prolactin receptor</fullName>
    </recommendedName>
</protein>
<feature type="region of interest" description="Disordered" evidence="1">
    <location>
        <begin position="1"/>
        <end position="102"/>
    </location>
</feature>
<feature type="non-terminal residue" evidence="2">
    <location>
        <position position="1"/>
    </location>
</feature>
<accession>A0AAV2PY39</accession>
<organism evidence="2 3">
    <name type="scientific">Meganyctiphanes norvegica</name>
    <name type="common">Northern krill</name>
    <name type="synonym">Thysanopoda norvegica</name>
    <dbReference type="NCBI Taxonomy" id="48144"/>
    <lineage>
        <taxon>Eukaryota</taxon>
        <taxon>Metazoa</taxon>
        <taxon>Ecdysozoa</taxon>
        <taxon>Arthropoda</taxon>
        <taxon>Crustacea</taxon>
        <taxon>Multicrustacea</taxon>
        <taxon>Malacostraca</taxon>
        <taxon>Eumalacostraca</taxon>
        <taxon>Eucarida</taxon>
        <taxon>Euphausiacea</taxon>
        <taxon>Euphausiidae</taxon>
        <taxon>Meganyctiphanes</taxon>
    </lineage>
</organism>
<reference evidence="2 3" key="1">
    <citation type="submission" date="2024-05" db="EMBL/GenBank/DDBJ databases">
        <authorList>
            <person name="Wallberg A."/>
        </authorList>
    </citation>
    <scope>NUCLEOTIDE SEQUENCE [LARGE SCALE GENOMIC DNA]</scope>
</reference>
<sequence>AIPHLPGPDPAPIHPRDSAVKKDTDLDDSAACGMGHLLDEGPKYEGTNQGSGKQGDCDGQTCPGNPQSSTSQQPGGAIQPTHPEMQTRFHSTSVIRVRKPDG</sequence>
<evidence type="ECO:0008006" key="4">
    <source>
        <dbReference type="Google" id="ProtNLM"/>
    </source>
</evidence>
<dbReference type="AlphaFoldDB" id="A0AAV2PY39"/>
<name>A0AAV2PY39_MEGNR</name>
<dbReference type="EMBL" id="CAXKWB010001831">
    <property type="protein sequence ID" value="CAL4065586.1"/>
    <property type="molecule type" value="Genomic_DNA"/>
</dbReference>